<dbReference type="InterPro" id="IPR023753">
    <property type="entry name" value="FAD/NAD-binding_dom"/>
</dbReference>
<evidence type="ECO:0000256" key="1">
    <source>
        <dbReference type="ARBA" id="ARBA00001917"/>
    </source>
</evidence>
<comment type="cofactor">
    <cofactor evidence="2">
        <name>[4Fe-4S] cluster</name>
        <dbReference type="ChEBI" id="CHEBI:49883"/>
    </cofactor>
</comment>
<dbReference type="EC" id="1.-.-.-" evidence="12"/>
<keyword evidence="5" id="KW-0288">FMN</keyword>
<dbReference type="CDD" id="cd02803">
    <property type="entry name" value="OYE_like_FMN_family"/>
    <property type="match status" value="1"/>
</dbReference>
<dbReference type="Gene3D" id="3.40.50.720">
    <property type="entry name" value="NAD(P)-binding Rossmann-like Domain"/>
    <property type="match status" value="1"/>
</dbReference>
<dbReference type="EMBL" id="CABVHW010000006">
    <property type="protein sequence ID" value="VVN97549.1"/>
    <property type="molecule type" value="Genomic_DNA"/>
</dbReference>
<evidence type="ECO:0000259" key="11">
    <source>
        <dbReference type="Pfam" id="PF07992"/>
    </source>
</evidence>
<dbReference type="PRINTS" id="PR00368">
    <property type="entry name" value="FADPNR"/>
</dbReference>
<gene>
    <name evidence="12" type="ORF">PS710_02390</name>
</gene>
<keyword evidence="6" id="KW-0479">Metal-binding</keyword>
<dbReference type="GO" id="GO:0016491">
    <property type="term" value="F:oxidoreductase activity"/>
    <property type="evidence" value="ECO:0007669"/>
    <property type="project" value="UniProtKB-KW"/>
</dbReference>
<dbReference type="GO" id="GO:0010181">
    <property type="term" value="F:FMN binding"/>
    <property type="evidence" value="ECO:0007669"/>
    <property type="project" value="InterPro"/>
</dbReference>
<dbReference type="Pfam" id="PF07992">
    <property type="entry name" value="Pyr_redox_2"/>
    <property type="match status" value="1"/>
</dbReference>
<evidence type="ECO:0000256" key="4">
    <source>
        <dbReference type="ARBA" id="ARBA00022630"/>
    </source>
</evidence>
<organism evidence="12 13">
    <name type="scientific">Pseudomonas fluorescens</name>
    <dbReference type="NCBI Taxonomy" id="294"/>
    <lineage>
        <taxon>Bacteria</taxon>
        <taxon>Pseudomonadati</taxon>
        <taxon>Pseudomonadota</taxon>
        <taxon>Gammaproteobacteria</taxon>
        <taxon>Pseudomonadales</taxon>
        <taxon>Pseudomonadaceae</taxon>
        <taxon>Pseudomonas</taxon>
    </lineage>
</organism>
<dbReference type="RefSeq" id="WP_191627527.1">
    <property type="nucleotide sequence ID" value="NZ_CABVHW010000006.1"/>
</dbReference>
<feature type="domain" description="NADH:flavin oxidoreductase/NADH oxidase N-terminal" evidence="10">
    <location>
        <begin position="6"/>
        <end position="342"/>
    </location>
</feature>
<name>A0A5E7BZS3_PSEFL</name>
<evidence type="ECO:0000256" key="9">
    <source>
        <dbReference type="ARBA" id="ARBA00023014"/>
    </source>
</evidence>
<evidence type="ECO:0000313" key="13">
    <source>
        <dbReference type="Proteomes" id="UP000381093"/>
    </source>
</evidence>
<keyword evidence="4" id="KW-0285">Flavoprotein</keyword>
<dbReference type="GO" id="GO:0046872">
    <property type="term" value="F:metal ion binding"/>
    <property type="evidence" value="ECO:0007669"/>
    <property type="project" value="UniProtKB-KW"/>
</dbReference>
<dbReference type="InterPro" id="IPR051793">
    <property type="entry name" value="NADH:flavin_oxidoreductase"/>
</dbReference>
<evidence type="ECO:0000256" key="3">
    <source>
        <dbReference type="ARBA" id="ARBA00011048"/>
    </source>
</evidence>
<dbReference type="InterPro" id="IPR001155">
    <property type="entry name" value="OxRdtase_FMN_N"/>
</dbReference>
<dbReference type="SUPFAM" id="SSF51395">
    <property type="entry name" value="FMN-linked oxidoreductases"/>
    <property type="match status" value="1"/>
</dbReference>
<feature type="domain" description="FAD/NAD(P)-binding" evidence="11">
    <location>
        <begin position="400"/>
        <end position="639"/>
    </location>
</feature>
<evidence type="ECO:0000256" key="7">
    <source>
        <dbReference type="ARBA" id="ARBA00023002"/>
    </source>
</evidence>
<evidence type="ECO:0000313" key="12">
    <source>
        <dbReference type="EMBL" id="VVN97549.1"/>
    </source>
</evidence>
<comment type="cofactor">
    <cofactor evidence="1">
        <name>FMN</name>
        <dbReference type="ChEBI" id="CHEBI:58210"/>
    </cofactor>
</comment>
<comment type="similarity">
    <text evidence="3">In the N-terminal section; belongs to the NADH:flavin oxidoreductase/NADH oxidase family.</text>
</comment>
<dbReference type="GO" id="GO:0051536">
    <property type="term" value="F:iron-sulfur cluster binding"/>
    <property type="evidence" value="ECO:0007669"/>
    <property type="project" value="UniProtKB-KW"/>
</dbReference>
<proteinExistence type="inferred from homology"/>
<evidence type="ECO:0000256" key="2">
    <source>
        <dbReference type="ARBA" id="ARBA00001966"/>
    </source>
</evidence>
<dbReference type="Proteomes" id="UP000381093">
    <property type="component" value="Unassembled WGS sequence"/>
</dbReference>
<dbReference type="PANTHER" id="PTHR42917:SF2">
    <property type="entry name" value="2,4-DIENOYL-COA REDUCTASE [(2E)-ENOYL-COA-PRODUCING]"/>
    <property type="match status" value="1"/>
</dbReference>
<protein>
    <submittedName>
        <fullName evidence="12">NADH oxidase</fullName>
        <ecNumber evidence="12">1.-.-.-</ecNumber>
    </submittedName>
</protein>
<dbReference type="AlphaFoldDB" id="A0A5E7BZS3"/>
<dbReference type="InterPro" id="IPR036188">
    <property type="entry name" value="FAD/NAD-bd_sf"/>
</dbReference>
<keyword evidence="7 12" id="KW-0560">Oxidoreductase</keyword>
<keyword evidence="9" id="KW-0411">Iron-sulfur</keyword>
<dbReference type="InterPro" id="IPR013785">
    <property type="entry name" value="Aldolase_TIM"/>
</dbReference>
<reference evidence="12 13" key="1">
    <citation type="submission" date="2019-09" db="EMBL/GenBank/DDBJ databases">
        <authorList>
            <person name="Chandra G."/>
            <person name="Truman W A."/>
        </authorList>
    </citation>
    <scope>NUCLEOTIDE SEQUENCE [LARGE SCALE GENOMIC DNA]</scope>
    <source>
        <strain evidence="12">PS710</strain>
    </source>
</reference>
<evidence type="ECO:0000256" key="6">
    <source>
        <dbReference type="ARBA" id="ARBA00022723"/>
    </source>
</evidence>
<dbReference type="Pfam" id="PF00724">
    <property type="entry name" value="Oxidored_FMN"/>
    <property type="match status" value="1"/>
</dbReference>
<sequence>MTQLPQLFSPMKIGPMQVKNRIMMPGMSAGQMLDADLNVTPEMIAYFVERAKAEPGLMAVGASEVVPPPAVDKPRFPLSLYDDKWIPSLKQLVDAVHEYDTKFGIQLWTGGTQSSGSVHLSPSGIPSMAAAVVDARYVPKLKVLTVDDIKQVVQHFADAARRCKQAGFDFVEIHAGHGYLISAFLTPYFNRRTDEYGGSLENRSRFLVEILRAVREAVGADTGVGVKINGEDFLAGEGGWTVQDAVALAPLLEREGADYISVTAGVMGGTRLTIPPMYEKQGCFTDLAEAVKQVVSIPVATIGRIKNPVMANDLVARGVADIVCMGRAMIVDSEVVSKARRGDIADVRQCLADCRGCADHEMRSIRRGSPGQVSCVLNPRMQRESVCIDIEGASRDNPKKILVIGAGLAGLEAARRTAFSGHQVVLCESRSWLGGQIRYAAMIPGRHEIADMLPWYELQLQKHGVEVRLNTKVDVSLIKALNPDVVFVATGSVAQVPQNMLEGLSNARNIEFVMIDDLLEEKIEVGDNVLVVGGDQIGMQAADYLSEGGRSVVVAEAHNHFAQKLAANDRWYLVGRAIEKKVGRVKNVSHIEIDSEDQVWLNNDQGRQHVPGVNTVVFASERRSDRALAEVARSLGIETHVVGDAFDVTSEDAGTIFANVAQAYDIARRI</sequence>
<evidence type="ECO:0000259" key="10">
    <source>
        <dbReference type="Pfam" id="PF00724"/>
    </source>
</evidence>
<dbReference type="PANTHER" id="PTHR42917">
    <property type="entry name" value="2,4-DIENOYL-COA REDUCTASE"/>
    <property type="match status" value="1"/>
</dbReference>
<evidence type="ECO:0000256" key="5">
    <source>
        <dbReference type="ARBA" id="ARBA00022643"/>
    </source>
</evidence>
<dbReference type="Gene3D" id="3.20.20.70">
    <property type="entry name" value="Aldolase class I"/>
    <property type="match status" value="1"/>
</dbReference>
<keyword evidence="8" id="KW-0408">Iron</keyword>
<dbReference type="Gene3D" id="3.50.50.60">
    <property type="entry name" value="FAD/NAD(P)-binding domain"/>
    <property type="match status" value="1"/>
</dbReference>
<dbReference type="SUPFAM" id="SSF51905">
    <property type="entry name" value="FAD/NAD(P)-binding domain"/>
    <property type="match status" value="1"/>
</dbReference>
<evidence type="ECO:0000256" key="8">
    <source>
        <dbReference type="ARBA" id="ARBA00023004"/>
    </source>
</evidence>
<accession>A0A5E7BZS3</accession>